<dbReference type="InterPro" id="IPR020557">
    <property type="entry name" value="Fumarate_lyase_CS"/>
</dbReference>
<accession>A0ABW9P6F5</accession>
<dbReference type="PROSITE" id="PS00163">
    <property type="entry name" value="FUMARATE_LYASES"/>
    <property type="match status" value="1"/>
</dbReference>
<evidence type="ECO:0000259" key="3">
    <source>
        <dbReference type="Pfam" id="PF10415"/>
    </source>
</evidence>
<dbReference type="EMBL" id="VDFN01000003">
    <property type="protein sequence ID" value="MQS44854.1"/>
    <property type="molecule type" value="Genomic_DNA"/>
</dbReference>
<proteinExistence type="predicted"/>
<dbReference type="RefSeq" id="WP_125705126.1">
    <property type="nucleotide sequence ID" value="NZ_JBHTOO010000028.1"/>
</dbReference>
<dbReference type="InterPro" id="IPR051546">
    <property type="entry name" value="Aspartate_Ammonia-Lyase"/>
</dbReference>
<evidence type="ECO:0000259" key="2">
    <source>
        <dbReference type="Pfam" id="PF00206"/>
    </source>
</evidence>
<keyword evidence="5" id="KW-1185">Reference proteome</keyword>
<dbReference type="SUPFAM" id="SSF48557">
    <property type="entry name" value="L-aspartase-like"/>
    <property type="match status" value="1"/>
</dbReference>
<keyword evidence="1" id="KW-0456">Lyase</keyword>
<organism evidence="4 5">
    <name type="scientific">Companilactobacillus mishanensis</name>
    <dbReference type="NCBI Taxonomy" id="2486008"/>
    <lineage>
        <taxon>Bacteria</taxon>
        <taxon>Bacillati</taxon>
        <taxon>Bacillota</taxon>
        <taxon>Bacilli</taxon>
        <taxon>Lactobacillales</taxon>
        <taxon>Lactobacillaceae</taxon>
        <taxon>Companilactobacillus</taxon>
    </lineage>
</organism>
<dbReference type="InterPro" id="IPR024083">
    <property type="entry name" value="Fumarase/histidase_N"/>
</dbReference>
<dbReference type="Gene3D" id="1.20.200.10">
    <property type="entry name" value="Fumarase/aspartase (Central domain)"/>
    <property type="match status" value="1"/>
</dbReference>
<dbReference type="Pfam" id="PF00206">
    <property type="entry name" value="Lyase_1"/>
    <property type="match status" value="1"/>
</dbReference>
<dbReference type="Proteomes" id="UP000436655">
    <property type="component" value="Unassembled WGS sequence"/>
</dbReference>
<evidence type="ECO:0000313" key="5">
    <source>
        <dbReference type="Proteomes" id="UP000436655"/>
    </source>
</evidence>
<evidence type="ECO:0000313" key="4">
    <source>
        <dbReference type="EMBL" id="MQS44854.1"/>
    </source>
</evidence>
<name>A0ABW9P6F5_9LACO</name>
<protein>
    <submittedName>
        <fullName evidence="4">Aspartate ammonia-lyase</fullName>
    </submittedName>
</protein>
<feature type="domain" description="Fumarate lyase N-terminal" evidence="2">
    <location>
        <begin position="11"/>
        <end position="340"/>
    </location>
</feature>
<dbReference type="InterPro" id="IPR022761">
    <property type="entry name" value="Fumarate_lyase_N"/>
</dbReference>
<sequence length="458" mass="50293">MDERIEKDSFGELKIDEDKYFGINSKRAQDNFKINVKKTDMELIKQLAEIKLAAATANEKVGRISRKTAMVIRKSAEEIIDGKFDDQFIIPEIQGGAGTSTNMNVNEVIANRGLILLGHKRGEYKYLSPQDDVNAGQSTNDVYPSAGKLAALVKTQKLYSSLSVLIQKLEKKSEEFADVQKIGRTQLQEAVPTTLGNSFGAFAHGLQRTQKQLQKSMKSLLELNLGGTAIGTGVNTSDGYQDILYSELRKAYQVNVHPAEDLIDATQNLDSYVQVSGSLKAVAVSVSKMCHDLRLLSSGPKSGFHEITLPARQAGSSIMPGKVNPVIPEVVSQIAFEVIGNDTTITFAAESGELELNAFEPIIFHDLFESIDFLSEACMMLSTKCIDGIQANREKCEQDVNNSVETITKLTPIIGYEVASEIVHESLKTGQNVYDLLREKGIYDEDKVADLSQTDLAN</sequence>
<dbReference type="InterPro" id="IPR018951">
    <property type="entry name" value="Fumarase_C_C"/>
</dbReference>
<evidence type="ECO:0000256" key="1">
    <source>
        <dbReference type="ARBA" id="ARBA00023239"/>
    </source>
</evidence>
<dbReference type="PRINTS" id="PR00149">
    <property type="entry name" value="FUMRATELYASE"/>
</dbReference>
<comment type="caution">
    <text evidence="4">The sequence shown here is derived from an EMBL/GenBank/DDBJ whole genome shotgun (WGS) entry which is preliminary data.</text>
</comment>
<feature type="domain" description="Fumarase C C-terminal" evidence="3">
    <location>
        <begin position="407"/>
        <end position="450"/>
    </location>
</feature>
<dbReference type="Gene3D" id="1.10.275.10">
    <property type="entry name" value="Fumarase/aspartase (N-terminal domain)"/>
    <property type="match status" value="1"/>
</dbReference>
<dbReference type="PANTHER" id="PTHR42696:SF2">
    <property type="entry name" value="ASPARTATE AMMONIA-LYASE"/>
    <property type="match status" value="1"/>
</dbReference>
<dbReference type="InterPro" id="IPR000362">
    <property type="entry name" value="Fumarate_lyase_fam"/>
</dbReference>
<dbReference type="Gene3D" id="1.10.40.30">
    <property type="entry name" value="Fumarase/aspartase (C-terminal domain)"/>
    <property type="match status" value="1"/>
</dbReference>
<dbReference type="Pfam" id="PF10415">
    <property type="entry name" value="FumaraseC_C"/>
    <property type="match status" value="1"/>
</dbReference>
<reference evidence="4 5" key="1">
    <citation type="journal article" date="2019" name="Syst. Appl. Microbiol.">
        <title>Polyphasic characterization of two novel Lactobacillus spp. isolated from blown salami packages: Description of Lactobacillus halodurans sp. nov. and Lactobacillus salsicarnum sp. nov.</title>
        <authorList>
            <person name="Schuster J.A."/>
            <person name="Klingl A."/>
            <person name="Vogel R.F."/>
            <person name="Ehrmann M.A."/>
        </authorList>
    </citation>
    <scope>NUCLEOTIDE SEQUENCE [LARGE SCALE GENOMIC DNA]</scope>
    <source>
        <strain evidence="4 5">TMW 1.2098</strain>
    </source>
</reference>
<dbReference type="PANTHER" id="PTHR42696">
    <property type="entry name" value="ASPARTATE AMMONIA-LYASE"/>
    <property type="match status" value="1"/>
</dbReference>
<dbReference type="CDD" id="cd01357">
    <property type="entry name" value="Aspartase"/>
    <property type="match status" value="1"/>
</dbReference>
<gene>
    <name evidence="4" type="ORF">FHL03_05070</name>
</gene>
<dbReference type="InterPro" id="IPR008948">
    <property type="entry name" value="L-Aspartase-like"/>
</dbReference>
<dbReference type="NCBIfam" id="NF008909">
    <property type="entry name" value="PRK12273.1"/>
    <property type="match status" value="1"/>
</dbReference>